<accession>A0A0C2U5P1</accession>
<name>A0A0C2U5P1_PARME</name>
<reference evidence="1 2" key="1">
    <citation type="submission" date="2015-01" db="EMBL/GenBank/DDBJ databases">
        <title>Genome Sequence of Magnetospirillum magnetotacticum Strain MS-1.</title>
        <authorList>
            <person name="Marinov G.K."/>
            <person name="Smalley M.D."/>
            <person name="DeSalvo G."/>
        </authorList>
    </citation>
    <scope>NUCLEOTIDE SEQUENCE [LARGE SCALE GENOMIC DNA]</scope>
    <source>
        <strain evidence="1 2">MS-1</strain>
    </source>
</reference>
<sequence>MLGSQLLAFTGIHSLLKFTDRGEKRIFSCGKRIHPKLKLGLLPGQFPSVIDTLKIY</sequence>
<evidence type="ECO:0000313" key="2">
    <source>
        <dbReference type="Proteomes" id="UP000031971"/>
    </source>
</evidence>
<gene>
    <name evidence="1" type="ORF">CCC_01628</name>
</gene>
<comment type="caution">
    <text evidence="1">The sequence shown here is derived from an EMBL/GenBank/DDBJ whole genome shotgun (WGS) entry which is preliminary data.</text>
</comment>
<proteinExistence type="predicted"/>
<dbReference type="EMBL" id="JXSL01000035">
    <property type="protein sequence ID" value="KIL96762.1"/>
    <property type="molecule type" value="Genomic_DNA"/>
</dbReference>
<dbReference type="AlphaFoldDB" id="A0A0C2U5P1"/>
<keyword evidence="2" id="KW-1185">Reference proteome</keyword>
<dbReference type="Proteomes" id="UP000031971">
    <property type="component" value="Unassembled WGS sequence"/>
</dbReference>
<protein>
    <submittedName>
        <fullName evidence="1">Uncharacterized protein</fullName>
    </submittedName>
</protein>
<evidence type="ECO:0000313" key="1">
    <source>
        <dbReference type="EMBL" id="KIL96762.1"/>
    </source>
</evidence>
<organism evidence="1 2">
    <name type="scientific">Paramagnetospirillum magnetotacticum MS-1</name>
    <dbReference type="NCBI Taxonomy" id="272627"/>
    <lineage>
        <taxon>Bacteria</taxon>
        <taxon>Pseudomonadati</taxon>
        <taxon>Pseudomonadota</taxon>
        <taxon>Alphaproteobacteria</taxon>
        <taxon>Rhodospirillales</taxon>
        <taxon>Magnetospirillaceae</taxon>
        <taxon>Paramagnetospirillum</taxon>
    </lineage>
</organism>
<dbReference type="STRING" id="272627.CCC_01628"/>